<evidence type="ECO:0000256" key="4">
    <source>
        <dbReference type="ARBA" id="ARBA00022679"/>
    </source>
</evidence>
<evidence type="ECO:0000256" key="2">
    <source>
        <dbReference type="ARBA" id="ARBA00022475"/>
    </source>
</evidence>
<keyword evidence="8" id="KW-1185">Reference proteome</keyword>
<sequence>MNLTDRLTLAGFRAGWALVRRMPERAAYAMFERIADRITARGGKDVQRLRANYAKVRPELDDDELDALVRLGMRSYFRYWCDAFRLEQVAGSDDIDQMLRLAGNGPEAKRILDGGDAVILFLAHLGNWDMCGAWATRNFARVTTVAERLKPEALFQQFVDYRASLGIRILPLTGGAEPYPELVAAVMAGGFVPLLSDRDLTSRGVQVQLCGHPARMAAGPARLALETGAALYPLSVTYEKLPGRAIQRVVADFGPRVTVPAEGTDREKITAMTQQCADALGDTIREHTQDWHMMQRVFVEDLSRADGAAP</sequence>
<evidence type="ECO:0000256" key="3">
    <source>
        <dbReference type="ARBA" id="ARBA00022519"/>
    </source>
</evidence>
<keyword evidence="3" id="KW-0997">Cell inner membrane</keyword>
<dbReference type="GO" id="GO:0009247">
    <property type="term" value="P:glycolipid biosynthetic process"/>
    <property type="evidence" value="ECO:0007669"/>
    <property type="project" value="UniProtKB-ARBA"/>
</dbReference>
<dbReference type="Proteomes" id="UP000571817">
    <property type="component" value="Unassembled WGS sequence"/>
</dbReference>
<dbReference type="Pfam" id="PF03279">
    <property type="entry name" value="Lip_A_acyltrans"/>
    <property type="match status" value="1"/>
</dbReference>
<proteinExistence type="predicted"/>
<keyword evidence="2" id="KW-1003">Cell membrane</keyword>
<evidence type="ECO:0000313" key="7">
    <source>
        <dbReference type="EMBL" id="NYJ74823.1"/>
    </source>
</evidence>
<keyword evidence="5" id="KW-0472">Membrane</keyword>
<organism evidence="7 8">
    <name type="scientific">Allobranchiibius huperziae</name>
    <dbReference type="NCBI Taxonomy" id="1874116"/>
    <lineage>
        <taxon>Bacteria</taxon>
        <taxon>Bacillati</taxon>
        <taxon>Actinomycetota</taxon>
        <taxon>Actinomycetes</taxon>
        <taxon>Micrococcales</taxon>
        <taxon>Dermacoccaceae</taxon>
        <taxon>Allobranchiibius</taxon>
    </lineage>
</organism>
<reference evidence="7 8" key="1">
    <citation type="submission" date="2020-07" db="EMBL/GenBank/DDBJ databases">
        <title>Sequencing the genomes of 1000 actinobacteria strains.</title>
        <authorList>
            <person name="Klenk H.-P."/>
        </authorList>
    </citation>
    <scope>NUCLEOTIDE SEQUENCE [LARGE SCALE GENOMIC DNA]</scope>
    <source>
        <strain evidence="7 8">DSM 29531</strain>
    </source>
</reference>
<dbReference type="EC" id="2.3.1.241" evidence="7"/>
<gene>
    <name evidence="7" type="ORF">HNR15_001786</name>
</gene>
<dbReference type="RefSeq" id="WP_179481014.1">
    <property type="nucleotide sequence ID" value="NZ_JACCFW010000001.1"/>
</dbReference>
<evidence type="ECO:0000256" key="6">
    <source>
        <dbReference type="ARBA" id="ARBA00023315"/>
    </source>
</evidence>
<dbReference type="InterPro" id="IPR004960">
    <property type="entry name" value="LipA_acyltrans"/>
</dbReference>
<dbReference type="GO" id="GO:0008913">
    <property type="term" value="F:Kdo2-lipid IVA acyltransferase activity"/>
    <property type="evidence" value="ECO:0007669"/>
    <property type="project" value="UniProtKB-EC"/>
</dbReference>
<comment type="subcellular location">
    <subcellularLocation>
        <location evidence="1">Cell inner membrane</location>
    </subcellularLocation>
</comment>
<evidence type="ECO:0000256" key="1">
    <source>
        <dbReference type="ARBA" id="ARBA00004533"/>
    </source>
</evidence>
<dbReference type="EMBL" id="JACCFW010000001">
    <property type="protein sequence ID" value="NYJ74823.1"/>
    <property type="molecule type" value="Genomic_DNA"/>
</dbReference>
<dbReference type="CDD" id="cd07984">
    <property type="entry name" value="LPLAT_LABLAT-like"/>
    <property type="match status" value="1"/>
</dbReference>
<keyword evidence="4 7" id="KW-0808">Transferase</keyword>
<dbReference type="GO" id="GO:0005886">
    <property type="term" value="C:plasma membrane"/>
    <property type="evidence" value="ECO:0007669"/>
    <property type="project" value="UniProtKB-SubCell"/>
</dbReference>
<dbReference type="NCBIfam" id="NF005919">
    <property type="entry name" value="PRK07920.1"/>
    <property type="match status" value="1"/>
</dbReference>
<accession>A0A853DFL8</accession>
<comment type="caution">
    <text evidence="7">The sequence shown here is derived from an EMBL/GenBank/DDBJ whole genome shotgun (WGS) entry which is preliminary data.</text>
</comment>
<keyword evidence="6 7" id="KW-0012">Acyltransferase</keyword>
<dbReference type="AlphaFoldDB" id="A0A853DFL8"/>
<name>A0A853DFL8_9MICO</name>
<dbReference type="PANTHER" id="PTHR30606:SF10">
    <property type="entry name" value="PHOSPHATIDYLINOSITOL MANNOSIDE ACYLTRANSFERASE"/>
    <property type="match status" value="1"/>
</dbReference>
<dbReference type="PANTHER" id="PTHR30606">
    <property type="entry name" value="LIPID A BIOSYNTHESIS LAUROYL ACYLTRANSFERASE"/>
    <property type="match status" value="1"/>
</dbReference>
<evidence type="ECO:0000313" key="8">
    <source>
        <dbReference type="Proteomes" id="UP000571817"/>
    </source>
</evidence>
<protein>
    <submittedName>
        <fullName evidence="7">KDO2-lipid IV(A) lauroyltransferase</fullName>
        <ecNumber evidence="7">2.3.1.241</ecNumber>
    </submittedName>
</protein>
<evidence type="ECO:0000256" key="5">
    <source>
        <dbReference type="ARBA" id="ARBA00023136"/>
    </source>
</evidence>